<keyword evidence="1" id="KW-0472">Membrane</keyword>
<sequence>MDQKIGVIQQTAEINQDEAKQALKLAEGDLDKALQMVDYVSQSYMIIHGRVGYGAYNKTYLLFSIVSDGRDGEILSSDLVTTSKEDVENISLNIDHMVFTKTLTDVNVKSKKSLNSKESHLKFERLFTAAEIYELFTLLKADDLSKFKMIFKEKLEEFLKEEINLKLFAKTLTKVKLKTYYPDLFFKEEQAQNDDNHSAKQEGEEKKLGLDINLTCQPVISPSSGKRVEELLNGDEILVKISDNSEMGRYLASLLKDTTGMIKATIEDREFNQATERYWVLIKFGPNIYGNLSVSPQIKISTPQAEEKSIKNKEGAAIDQGTFMLLFFITLFIIIIIFILIIF</sequence>
<reference evidence="3" key="1">
    <citation type="submission" date="2017-09" db="EMBL/GenBank/DDBJ databases">
        <authorList>
            <person name="Varghese N."/>
            <person name="Submissions S."/>
        </authorList>
    </citation>
    <scope>NUCLEOTIDE SEQUENCE [LARGE SCALE GENOMIC DNA]</scope>
    <source>
        <strain evidence="3">MSL47</strain>
    </source>
</reference>
<protein>
    <submittedName>
        <fullName evidence="2">Uncharacterized protein</fullName>
    </submittedName>
</protein>
<dbReference type="AlphaFoldDB" id="A0A285F3W0"/>
<evidence type="ECO:0000313" key="2">
    <source>
        <dbReference type="EMBL" id="SNY06009.1"/>
    </source>
</evidence>
<dbReference type="EMBL" id="OBDZ01000001">
    <property type="protein sequence ID" value="SNY06009.1"/>
    <property type="molecule type" value="Genomic_DNA"/>
</dbReference>
<evidence type="ECO:0000256" key="1">
    <source>
        <dbReference type="SAM" id="Phobius"/>
    </source>
</evidence>
<feature type="transmembrane region" description="Helical" evidence="1">
    <location>
        <begin position="323"/>
        <end position="342"/>
    </location>
</feature>
<proteinExistence type="predicted"/>
<evidence type="ECO:0000313" key="3">
    <source>
        <dbReference type="Proteomes" id="UP000219573"/>
    </source>
</evidence>
<dbReference type="Proteomes" id="UP000219573">
    <property type="component" value="Unassembled WGS sequence"/>
</dbReference>
<dbReference type="RefSeq" id="WP_097016234.1">
    <property type="nucleotide sequence ID" value="NZ_OBDZ01000001.1"/>
</dbReference>
<gene>
    <name evidence="2" type="ORF">SAMN06265827_101196</name>
</gene>
<keyword evidence="1" id="KW-1133">Transmembrane helix</keyword>
<accession>A0A285F3W0</accession>
<keyword evidence="3" id="KW-1185">Reference proteome</keyword>
<dbReference type="OrthoDB" id="2112775at2"/>
<organism evidence="2 3">
    <name type="scientific">Orenia metallireducens</name>
    <dbReference type="NCBI Taxonomy" id="1413210"/>
    <lineage>
        <taxon>Bacteria</taxon>
        <taxon>Bacillati</taxon>
        <taxon>Bacillota</taxon>
        <taxon>Clostridia</taxon>
        <taxon>Halanaerobiales</taxon>
        <taxon>Halobacteroidaceae</taxon>
        <taxon>Orenia</taxon>
    </lineage>
</organism>
<keyword evidence="1" id="KW-0812">Transmembrane</keyword>
<name>A0A285F3W0_9FIRM</name>